<keyword evidence="1" id="KW-0238">DNA-binding</keyword>
<organism evidence="1 2">
    <name type="scientific">Nocardioides zeae</name>
    <dbReference type="NCBI Taxonomy" id="1457234"/>
    <lineage>
        <taxon>Bacteria</taxon>
        <taxon>Bacillati</taxon>
        <taxon>Actinomycetota</taxon>
        <taxon>Actinomycetes</taxon>
        <taxon>Propionibacteriales</taxon>
        <taxon>Nocardioidaceae</taxon>
        <taxon>Nocardioides</taxon>
    </lineage>
</organism>
<evidence type="ECO:0000313" key="2">
    <source>
        <dbReference type="Proteomes" id="UP001261666"/>
    </source>
</evidence>
<name>A0ACC6IDX1_9ACTN</name>
<sequence>MEMRRFELVNGSADKFWSIGVEGARVVVHYGRNGTNGQVKEKTHGSAGDAAADAAKQVAAKVKKGYAEAGSGTAPAHASTPAASTPAAPTVGPPAPAAATPTSPPEVDRDVPEPKAFEPGDLGFRWHPLELAALPEGPAAPAADPEGSPQNVVAACEAAAEAHVVADTSDYRRHEWVASPPFAGVPGELTARWWRTYMREHVPEVHENGRWRPVTSAEWQQARVEGRKLKEYGGHLDQRQRRARAAEVVLDAAAALPPGLTDLTGGVQFCNLDDVSEIAVDLVTDGRAAVLERVTSRVALEWAPALRALVPDLTAAEVDAALDRTRARWAEEGTPRFVDPDLQPALLRSVLLASPEEHADLVAGMTVGSDGYLSFAHLGRLVAAAVRLPDAESRRALWDRVEDASETDGLQVADTAPLPPALAIGLFGVPMFERAVAVVCLKGRAGEAVALAERLVARVDGPGAVPGMLRLLARSKAGTVARDWLVSHRGLLAAYEGPLDRAEREALAGLVREILVVDPGFAPLHPAMVAVVEEVRRLAALPVLGADGAMPTWWTEAVAAEQAAEVVLSKIKVPKKLPVWTGALPPVRVTDGEDEARLDAVATAAVLGSAMRSALDPTLAPRPLVAAVRERMSASARDAVGSGLLRGFLGNGGASGERALFLASGFLGAEGYVAELTPLVRAWPGESQHQRAVLGLDALAATGTNAAMQAISGIAGKSKFKGVQKAANESLQRLADLQGLTVDEFEDRVVPDAGLDERGVRVLDYGPRQFRVGLGTDGKPVVHALGDDGRPTGKPRTSLPAPTSKDDAETAAETKKEFTVLRKQLTDVASIQTTRLERAMVTGRVWSAGDHAAYVLRHPVLNSLVRPLVWRLTEADGTERLVRVTEDREYVTVEEDPVEPGEGATIALAHPLAIDEADKDAWRTHLLDYELTSPVEQLDRAVFGLPDGQDGPALAGLPTGRIGPGALSTTLERAGWRRGEPQDAGVIHVFTLALSTHGVGVVLEISDGLWAGMLHESGPQKLDAVSLVPFSYVEGGVGYVWWDREDPRLDWTTVDPVVVSEVRRTLAAVEARMEA</sequence>
<protein>
    <submittedName>
        <fullName evidence="1">DNA-binding WGR domain protein</fullName>
    </submittedName>
</protein>
<accession>A0ACC6IDX1</accession>
<evidence type="ECO:0000313" key="1">
    <source>
        <dbReference type="EMBL" id="MDR6208931.1"/>
    </source>
</evidence>
<comment type="caution">
    <text evidence="1">The sequence shown here is derived from an EMBL/GenBank/DDBJ whole genome shotgun (WGS) entry which is preliminary data.</text>
</comment>
<proteinExistence type="predicted"/>
<reference evidence="1" key="1">
    <citation type="submission" date="2023-08" db="EMBL/GenBank/DDBJ databases">
        <title>Functional and genomic diversity of the sorghum phyllosphere microbiome.</title>
        <authorList>
            <person name="Shade A."/>
        </authorList>
    </citation>
    <scope>NUCLEOTIDE SEQUENCE</scope>
    <source>
        <strain evidence="1">SORGH_AS_0885</strain>
    </source>
</reference>
<dbReference type="EMBL" id="JAVIZJ010000002">
    <property type="protein sequence ID" value="MDR6208931.1"/>
    <property type="molecule type" value="Genomic_DNA"/>
</dbReference>
<dbReference type="Proteomes" id="UP001261666">
    <property type="component" value="Unassembled WGS sequence"/>
</dbReference>
<gene>
    <name evidence="1" type="ORF">QE364_000623</name>
</gene>
<keyword evidence="2" id="KW-1185">Reference proteome</keyword>